<dbReference type="InterPro" id="IPR006093">
    <property type="entry name" value="Oxy_OxRdtase_FAD_BS"/>
</dbReference>
<comment type="subcellular location">
    <subcellularLocation>
        <location evidence="3">Endoplasmic reticulum membrane</location>
        <topology evidence="3">Single-pass membrane protein</topology>
    </subcellularLocation>
    <subcellularLocation>
        <location evidence="2">Microsome membrane</location>
        <topology evidence="2">Single-pass membrane protein</topology>
    </subcellularLocation>
</comment>
<dbReference type="GO" id="GO:0071949">
    <property type="term" value="F:FAD binding"/>
    <property type="evidence" value="ECO:0007669"/>
    <property type="project" value="InterPro"/>
</dbReference>
<dbReference type="SUPFAM" id="SSF56176">
    <property type="entry name" value="FAD-binding/transporter-associated domain-like"/>
    <property type="match status" value="1"/>
</dbReference>
<evidence type="ECO:0000256" key="3">
    <source>
        <dbReference type="ARBA" id="ARBA00004389"/>
    </source>
</evidence>
<dbReference type="PANTHER" id="PTHR43762:SF8">
    <property type="entry name" value="L-GULONOLACTONE OXIDASE"/>
    <property type="match status" value="1"/>
</dbReference>
<dbReference type="EMBL" id="JAWDGP010007944">
    <property type="protein sequence ID" value="KAK3699366.1"/>
    <property type="molecule type" value="Genomic_DNA"/>
</dbReference>
<dbReference type="Pfam" id="PF01565">
    <property type="entry name" value="FAD_binding_4"/>
    <property type="match status" value="1"/>
</dbReference>
<evidence type="ECO:0000256" key="1">
    <source>
        <dbReference type="ARBA" id="ARBA00003303"/>
    </source>
</evidence>
<keyword evidence="8" id="KW-0256">Endoplasmic reticulum</keyword>
<dbReference type="Gene3D" id="3.30.43.10">
    <property type="entry name" value="Uridine Diphospho-n-acetylenolpyruvylglucosamine Reductase, domain 2"/>
    <property type="match status" value="1"/>
</dbReference>
<comment type="caution">
    <text evidence="14">The sequence shown here is derived from an EMBL/GenBank/DDBJ whole genome shotgun (WGS) entry which is preliminary data.</text>
</comment>
<dbReference type="Proteomes" id="UP001283361">
    <property type="component" value="Unassembled WGS sequence"/>
</dbReference>
<accession>A0AAE0XP68</accession>
<evidence type="ECO:0000259" key="13">
    <source>
        <dbReference type="PROSITE" id="PS51387"/>
    </source>
</evidence>
<feature type="non-terminal residue" evidence="14">
    <location>
        <position position="1"/>
    </location>
</feature>
<name>A0AAE0XP68_9GAST</name>
<sequence>MIRGVLNSEVIDHYTKHNISPDRLKLYSPQDPDLHLLPGERISPLVEPCTALFCHYAMTKSQVLKRHFLFQSRPPLGREMSVDSLGKSRTCFNNWSKTYSCTPELYFEPETTEEIKQILCYASEKGKKVKTVGCGHSFSNLACTTDFMISMARYNRVLKIDKEKLQVTVQGGCLIKDLNEVILPENGMAFSTQGTVSSLTAAGVISTGTHGSGANFSNISASVVDLELMLSSGEIIKVSNTENAELLPVVSLSLGSVGVILSITFQCERAFNLHWKQYPDTLGN</sequence>
<evidence type="ECO:0000256" key="9">
    <source>
        <dbReference type="ARBA" id="ARBA00022848"/>
    </source>
</evidence>
<organism evidence="14 15">
    <name type="scientific">Elysia crispata</name>
    <name type="common">lettuce slug</name>
    <dbReference type="NCBI Taxonomy" id="231223"/>
    <lineage>
        <taxon>Eukaryota</taxon>
        <taxon>Metazoa</taxon>
        <taxon>Spiralia</taxon>
        <taxon>Lophotrochozoa</taxon>
        <taxon>Mollusca</taxon>
        <taxon>Gastropoda</taxon>
        <taxon>Heterobranchia</taxon>
        <taxon>Euthyneura</taxon>
        <taxon>Panpulmonata</taxon>
        <taxon>Sacoglossa</taxon>
        <taxon>Placobranchoidea</taxon>
        <taxon>Plakobranchidae</taxon>
        <taxon>Elysia</taxon>
    </lineage>
</organism>
<comment type="function">
    <text evidence="1">Oxidizes L-gulono-1,4-lactone to hydrogen peroxide and L-xylo-hexulonolactone which spontaneously isomerizes to L-ascorbate.</text>
</comment>
<dbReference type="InterPro" id="IPR036318">
    <property type="entry name" value="FAD-bd_PCMH-like_sf"/>
</dbReference>
<dbReference type="InterPro" id="IPR016166">
    <property type="entry name" value="FAD-bd_PCMH"/>
</dbReference>
<protein>
    <recommendedName>
        <fullName evidence="7">L-gulonolactone oxidase</fullName>
        <ecNumber evidence="6">1.1.3.8</ecNumber>
    </recommendedName>
    <alternativeName>
        <fullName evidence="11">L-gulono-gamma-lactone oxidase</fullName>
    </alternativeName>
</protein>
<dbReference type="InterPro" id="IPR016167">
    <property type="entry name" value="FAD-bd_PCMH_sub1"/>
</dbReference>
<evidence type="ECO:0000256" key="8">
    <source>
        <dbReference type="ARBA" id="ARBA00022824"/>
    </source>
</evidence>
<dbReference type="PANTHER" id="PTHR43762">
    <property type="entry name" value="L-GULONOLACTONE OXIDASE"/>
    <property type="match status" value="1"/>
</dbReference>
<dbReference type="PROSITE" id="PS51387">
    <property type="entry name" value="FAD_PCMH"/>
    <property type="match status" value="1"/>
</dbReference>
<evidence type="ECO:0000256" key="5">
    <source>
        <dbReference type="ARBA" id="ARBA00005466"/>
    </source>
</evidence>
<comment type="catalytic activity">
    <reaction evidence="12">
        <text>L-gulono-1,4-lactone + O2 = L-ascorbate + H2O2 + H(+)</text>
        <dbReference type="Rhea" id="RHEA:32363"/>
        <dbReference type="ChEBI" id="CHEBI:15378"/>
        <dbReference type="ChEBI" id="CHEBI:15379"/>
        <dbReference type="ChEBI" id="CHEBI:16240"/>
        <dbReference type="ChEBI" id="CHEBI:17587"/>
        <dbReference type="ChEBI" id="CHEBI:38290"/>
        <dbReference type="EC" id="1.1.3.8"/>
    </reaction>
</comment>
<feature type="domain" description="FAD-binding PCMH-type" evidence="13">
    <location>
        <begin position="99"/>
        <end position="270"/>
    </location>
</feature>
<proteinExistence type="inferred from homology"/>
<evidence type="ECO:0000256" key="7">
    <source>
        <dbReference type="ARBA" id="ARBA00017520"/>
    </source>
</evidence>
<evidence type="ECO:0000256" key="11">
    <source>
        <dbReference type="ARBA" id="ARBA00031326"/>
    </source>
</evidence>
<dbReference type="AlphaFoldDB" id="A0AAE0XP68"/>
<evidence type="ECO:0000313" key="14">
    <source>
        <dbReference type="EMBL" id="KAK3699366.1"/>
    </source>
</evidence>
<evidence type="ECO:0000313" key="15">
    <source>
        <dbReference type="Proteomes" id="UP001283361"/>
    </source>
</evidence>
<evidence type="ECO:0000256" key="12">
    <source>
        <dbReference type="ARBA" id="ARBA00048083"/>
    </source>
</evidence>
<dbReference type="InterPro" id="IPR016169">
    <property type="entry name" value="FAD-bd_PCMH_sub2"/>
</dbReference>
<evidence type="ECO:0000256" key="2">
    <source>
        <dbReference type="ARBA" id="ARBA00004111"/>
    </source>
</evidence>
<evidence type="ECO:0000256" key="4">
    <source>
        <dbReference type="ARBA" id="ARBA00004764"/>
    </source>
</evidence>
<dbReference type="GO" id="GO:0005789">
    <property type="term" value="C:endoplasmic reticulum membrane"/>
    <property type="evidence" value="ECO:0007669"/>
    <property type="project" value="UniProtKB-SubCell"/>
</dbReference>
<keyword evidence="10" id="KW-0560">Oxidoreductase</keyword>
<dbReference type="GO" id="GO:0050105">
    <property type="term" value="F:L-gulonolactone oxidase activity"/>
    <property type="evidence" value="ECO:0007669"/>
    <property type="project" value="UniProtKB-EC"/>
</dbReference>
<gene>
    <name evidence="14" type="ORF">RRG08_016622</name>
</gene>
<dbReference type="Gene3D" id="3.30.465.10">
    <property type="match status" value="1"/>
</dbReference>
<reference evidence="14" key="1">
    <citation type="journal article" date="2023" name="G3 (Bethesda)">
        <title>A reference genome for the long-term kleptoplast-retaining sea slug Elysia crispata morphotype clarki.</title>
        <authorList>
            <person name="Eastman K.E."/>
            <person name="Pendleton A.L."/>
            <person name="Shaikh M.A."/>
            <person name="Suttiyut T."/>
            <person name="Ogas R."/>
            <person name="Tomko P."/>
            <person name="Gavelis G."/>
            <person name="Widhalm J.R."/>
            <person name="Wisecaver J.H."/>
        </authorList>
    </citation>
    <scope>NUCLEOTIDE SEQUENCE</scope>
    <source>
        <strain evidence="14">ECLA1</strain>
    </source>
</reference>
<comment type="similarity">
    <text evidence="5">Belongs to the oxygen-dependent FAD-linked oxidoreductase family.</text>
</comment>
<keyword evidence="15" id="KW-1185">Reference proteome</keyword>
<comment type="pathway">
    <text evidence="4">Cofactor biosynthesis; L-ascorbate biosynthesis via UDP-alpha-D-glucuronate pathway; L-ascorbate from UDP-alpha-D-glucuronate: step 4/4.</text>
</comment>
<keyword evidence="9" id="KW-0492">Microsome</keyword>
<dbReference type="PROSITE" id="PS00862">
    <property type="entry name" value="OX2_COVAL_FAD"/>
    <property type="match status" value="1"/>
</dbReference>
<dbReference type="InterPro" id="IPR010031">
    <property type="entry name" value="FAD_lactone_oxidase-like"/>
</dbReference>
<dbReference type="InterPro" id="IPR006094">
    <property type="entry name" value="Oxid_FAD_bind_N"/>
</dbReference>
<evidence type="ECO:0000256" key="6">
    <source>
        <dbReference type="ARBA" id="ARBA00013121"/>
    </source>
</evidence>
<dbReference type="EC" id="1.1.3.8" evidence="6"/>
<evidence type="ECO:0000256" key="10">
    <source>
        <dbReference type="ARBA" id="ARBA00023002"/>
    </source>
</evidence>